<dbReference type="RefSeq" id="WP_170193368.1">
    <property type="nucleotide sequence ID" value="NZ_JABBNB010000005.1"/>
</dbReference>
<reference evidence="2 3" key="1">
    <citation type="submission" date="2020-04" db="EMBL/GenBank/DDBJ databases">
        <title>Gordonia sp. nov. TBRC 11910.</title>
        <authorList>
            <person name="Suriyachadkun C."/>
        </authorList>
    </citation>
    <scope>NUCLEOTIDE SEQUENCE [LARGE SCALE GENOMIC DNA]</scope>
    <source>
        <strain evidence="2 3">TBRC 11910</strain>
    </source>
</reference>
<evidence type="ECO:0000313" key="3">
    <source>
        <dbReference type="Proteomes" id="UP000550729"/>
    </source>
</evidence>
<organism evidence="2 3">
    <name type="scientific">Gordonia asplenii</name>
    <dbReference type="NCBI Taxonomy" id="2725283"/>
    <lineage>
        <taxon>Bacteria</taxon>
        <taxon>Bacillati</taxon>
        <taxon>Actinomycetota</taxon>
        <taxon>Actinomycetes</taxon>
        <taxon>Mycobacteriales</taxon>
        <taxon>Gordoniaceae</taxon>
        <taxon>Gordonia</taxon>
    </lineage>
</organism>
<name>A0A848KWM5_9ACTN</name>
<dbReference type="AlphaFoldDB" id="A0A848KWM5"/>
<protein>
    <submittedName>
        <fullName evidence="2">Uncharacterized protein</fullName>
    </submittedName>
</protein>
<evidence type="ECO:0000313" key="2">
    <source>
        <dbReference type="EMBL" id="NMO00863.1"/>
    </source>
</evidence>
<accession>A0A848KWM5</accession>
<keyword evidence="3" id="KW-1185">Reference proteome</keyword>
<gene>
    <name evidence="2" type="ORF">HH308_06505</name>
</gene>
<dbReference type="EMBL" id="JABBNB010000005">
    <property type="protein sequence ID" value="NMO00863.1"/>
    <property type="molecule type" value="Genomic_DNA"/>
</dbReference>
<feature type="region of interest" description="Disordered" evidence="1">
    <location>
        <begin position="1"/>
        <end position="22"/>
    </location>
</feature>
<evidence type="ECO:0000256" key="1">
    <source>
        <dbReference type="SAM" id="MobiDB-lite"/>
    </source>
</evidence>
<sequence>MVTTVPDDGDGDATGQSEGVKSLRADRVYFSAPRFDAPQSSRERLDREIETSLAVLREFDALKGASDEDQQVSDSKAILPVGSLHRFGNERPGYLRAGVQRIVQRLKSLRHVRPLGGDSSE</sequence>
<proteinExistence type="predicted"/>
<comment type="caution">
    <text evidence="2">The sequence shown here is derived from an EMBL/GenBank/DDBJ whole genome shotgun (WGS) entry which is preliminary data.</text>
</comment>
<dbReference type="Proteomes" id="UP000550729">
    <property type="component" value="Unassembled WGS sequence"/>
</dbReference>